<dbReference type="EMBL" id="LAZR01027648">
    <property type="protein sequence ID" value="KKL65075.1"/>
    <property type="molecule type" value="Genomic_DNA"/>
</dbReference>
<evidence type="ECO:0000313" key="1">
    <source>
        <dbReference type="EMBL" id="KKL65075.1"/>
    </source>
</evidence>
<sequence length="87" mass="9888">MIPQVKFEYALNLENLAGASEREGRQARAVAERFNAQAMSIRRDLTLQIGALFPGGYKQGRPLVRYKDKTYRIMDSAIVEMPVENLD</sequence>
<organism evidence="1">
    <name type="scientific">marine sediment metagenome</name>
    <dbReference type="NCBI Taxonomy" id="412755"/>
    <lineage>
        <taxon>unclassified sequences</taxon>
        <taxon>metagenomes</taxon>
        <taxon>ecological metagenomes</taxon>
    </lineage>
</organism>
<reference evidence="1" key="1">
    <citation type="journal article" date="2015" name="Nature">
        <title>Complex archaea that bridge the gap between prokaryotes and eukaryotes.</title>
        <authorList>
            <person name="Spang A."/>
            <person name="Saw J.H."/>
            <person name="Jorgensen S.L."/>
            <person name="Zaremba-Niedzwiedzka K."/>
            <person name="Martijn J."/>
            <person name="Lind A.E."/>
            <person name="van Eijk R."/>
            <person name="Schleper C."/>
            <person name="Guy L."/>
            <person name="Ettema T.J."/>
        </authorList>
    </citation>
    <scope>NUCLEOTIDE SEQUENCE</scope>
</reference>
<gene>
    <name evidence="1" type="ORF">LCGC14_2158670</name>
</gene>
<accession>A0A0F9G6A0</accession>
<comment type="caution">
    <text evidence="1">The sequence shown here is derived from an EMBL/GenBank/DDBJ whole genome shotgun (WGS) entry which is preliminary data.</text>
</comment>
<protein>
    <submittedName>
        <fullName evidence="1">Uncharacterized protein</fullName>
    </submittedName>
</protein>
<name>A0A0F9G6A0_9ZZZZ</name>
<proteinExistence type="predicted"/>
<dbReference type="AlphaFoldDB" id="A0A0F9G6A0"/>